<name>A0A9N9I4S1_9GLOM</name>
<dbReference type="Proteomes" id="UP000789405">
    <property type="component" value="Unassembled WGS sequence"/>
</dbReference>
<dbReference type="EMBL" id="CAJVPY010010581">
    <property type="protein sequence ID" value="CAG8720006.1"/>
    <property type="molecule type" value="Genomic_DNA"/>
</dbReference>
<accession>A0A9N9I4S1</accession>
<protein>
    <submittedName>
        <fullName evidence="1">3668_t:CDS:1</fullName>
    </submittedName>
</protein>
<proteinExistence type="predicted"/>
<organism evidence="1 2">
    <name type="scientific">Dentiscutata erythropus</name>
    <dbReference type="NCBI Taxonomy" id="1348616"/>
    <lineage>
        <taxon>Eukaryota</taxon>
        <taxon>Fungi</taxon>
        <taxon>Fungi incertae sedis</taxon>
        <taxon>Mucoromycota</taxon>
        <taxon>Glomeromycotina</taxon>
        <taxon>Glomeromycetes</taxon>
        <taxon>Diversisporales</taxon>
        <taxon>Gigasporaceae</taxon>
        <taxon>Dentiscutata</taxon>
    </lineage>
</organism>
<evidence type="ECO:0000313" key="2">
    <source>
        <dbReference type="Proteomes" id="UP000789405"/>
    </source>
</evidence>
<dbReference type="AlphaFoldDB" id="A0A9N9I4S1"/>
<evidence type="ECO:0000313" key="1">
    <source>
        <dbReference type="EMBL" id="CAG8720006.1"/>
    </source>
</evidence>
<sequence>ALVDNIWTRFNGYKLDNGDKCKTFACRFSKPKKSSERKENVLFEKFRITSKHPTIDCKARIKITWLIVINIVRIERVRV</sequence>
<dbReference type="OrthoDB" id="5330842at2759"/>
<gene>
    <name evidence="1" type="ORF">DERYTH_LOCUS14248</name>
</gene>
<keyword evidence="2" id="KW-1185">Reference proteome</keyword>
<comment type="caution">
    <text evidence="1">The sequence shown here is derived from an EMBL/GenBank/DDBJ whole genome shotgun (WGS) entry which is preliminary data.</text>
</comment>
<reference evidence="1" key="1">
    <citation type="submission" date="2021-06" db="EMBL/GenBank/DDBJ databases">
        <authorList>
            <person name="Kallberg Y."/>
            <person name="Tangrot J."/>
            <person name="Rosling A."/>
        </authorList>
    </citation>
    <scope>NUCLEOTIDE SEQUENCE</scope>
    <source>
        <strain evidence="1">MA453B</strain>
    </source>
</reference>
<feature type="non-terminal residue" evidence="1">
    <location>
        <position position="1"/>
    </location>
</feature>